<dbReference type="EMBL" id="UZAI01017381">
    <property type="protein sequence ID" value="VDP23929.1"/>
    <property type="molecule type" value="Genomic_DNA"/>
</dbReference>
<dbReference type="AlphaFoldDB" id="A0A183MN45"/>
<proteinExistence type="predicted"/>
<gene>
    <name evidence="1" type="ORF">SMRZ_LOCUS17470</name>
</gene>
<keyword evidence="2" id="KW-1185">Reference proteome</keyword>
<evidence type="ECO:0000313" key="1">
    <source>
        <dbReference type="EMBL" id="VDP23929.1"/>
    </source>
</evidence>
<protein>
    <submittedName>
        <fullName evidence="1">Uncharacterized protein</fullName>
    </submittedName>
</protein>
<dbReference type="Proteomes" id="UP000277204">
    <property type="component" value="Unassembled WGS sequence"/>
</dbReference>
<sequence>MNNSRTRAETVKAQSDYIEAIKLVKRDIGVNKWKYVVDIATTMEHSAREGNMKQPYDTRKKLVMKYSKPERPFKYKERKAMTEIQEERNSWIKQFEQLLSKPAPFNTLEIDSAPTGILIHPTPSIIHKVRMAIRQVKSVKM</sequence>
<organism evidence="1 2">
    <name type="scientific">Schistosoma margrebowiei</name>
    <dbReference type="NCBI Taxonomy" id="48269"/>
    <lineage>
        <taxon>Eukaryota</taxon>
        <taxon>Metazoa</taxon>
        <taxon>Spiralia</taxon>
        <taxon>Lophotrochozoa</taxon>
        <taxon>Platyhelminthes</taxon>
        <taxon>Trematoda</taxon>
        <taxon>Digenea</taxon>
        <taxon>Strigeidida</taxon>
        <taxon>Schistosomatoidea</taxon>
        <taxon>Schistosomatidae</taxon>
        <taxon>Schistosoma</taxon>
    </lineage>
</organism>
<name>A0A183MN45_9TREM</name>
<reference evidence="1 2" key="1">
    <citation type="submission" date="2018-11" db="EMBL/GenBank/DDBJ databases">
        <authorList>
            <consortium name="Pathogen Informatics"/>
        </authorList>
    </citation>
    <scope>NUCLEOTIDE SEQUENCE [LARGE SCALE GENOMIC DNA]</scope>
    <source>
        <strain evidence="1 2">Zambia</strain>
    </source>
</reference>
<accession>A0A183MN45</accession>
<evidence type="ECO:0000313" key="2">
    <source>
        <dbReference type="Proteomes" id="UP000277204"/>
    </source>
</evidence>